<keyword evidence="8" id="KW-1185">Reference proteome</keyword>
<dbReference type="GO" id="GO:0003723">
    <property type="term" value="F:RNA binding"/>
    <property type="evidence" value="ECO:0007669"/>
    <property type="project" value="InterPro"/>
</dbReference>
<dbReference type="PANTHER" id="PTHR13767:SF2">
    <property type="entry name" value="PSEUDOURIDYLATE SYNTHASE TRUB1"/>
    <property type="match status" value="1"/>
</dbReference>
<dbReference type="InterPro" id="IPR020103">
    <property type="entry name" value="PsdUridine_synth_cat_dom_sf"/>
</dbReference>
<protein>
    <recommendedName>
        <fullName evidence="3">tRNA pseudouridine(55) synthase</fullName>
        <ecNumber evidence="3">5.4.99.25</ecNumber>
    </recommendedName>
</protein>
<dbReference type="InterPro" id="IPR002501">
    <property type="entry name" value="PsdUridine_synth_N"/>
</dbReference>
<dbReference type="Pfam" id="PF01509">
    <property type="entry name" value="TruB_N"/>
    <property type="match status" value="1"/>
</dbReference>
<comment type="similarity">
    <text evidence="2">Belongs to the pseudouridine synthase TruB family. Type 1 subfamily.</text>
</comment>
<keyword evidence="4" id="KW-0819">tRNA processing</keyword>
<dbReference type="Proteomes" id="UP000290568">
    <property type="component" value="Chromosome"/>
</dbReference>
<dbReference type="GO" id="GO:0006400">
    <property type="term" value="P:tRNA modification"/>
    <property type="evidence" value="ECO:0007669"/>
    <property type="project" value="TreeGrafter"/>
</dbReference>
<dbReference type="AlphaFoldDB" id="A0A449A268"/>
<evidence type="ECO:0000313" key="8">
    <source>
        <dbReference type="Proteomes" id="UP000290568"/>
    </source>
</evidence>
<dbReference type="RefSeq" id="WP_129620042.1">
    <property type="nucleotide sequence ID" value="NZ_LR214950.1"/>
</dbReference>
<evidence type="ECO:0000256" key="3">
    <source>
        <dbReference type="ARBA" id="ARBA00012787"/>
    </source>
</evidence>
<dbReference type="SUPFAM" id="SSF55120">
    <property type="entry name" value="Pseudouridine synthase"/>
    <property type="match status" value="1"/>
</dbReference>
<dbReference type="EMBL" id="LR214950">
    <property type="protein sequence ID" value="VEU58360.1"/>
    <property type="molecule type" value="Genomic_DNA"/>
</dbReference>
<keyword evidence="5 7" id="KW-0413">Isomerase</keyword>
<name>A0A449A268_9BACT</name>
<evidence type="ECO:0000259" key="6">
    <source>
        <dbReference type="Pfam" id="PF01509"/>
    </source>
</evidence>
<reference evidence="7 8" key="1">
    <citation type="submission" date="2019-01" db="EMBL/GenBank/DDBJ databases">
        <authorList>
            <consortium name="Pathogen Informatics"/>
        </authorList>
    </citation>
    <scope>NUCLEOTIDE SEQUENCE [LARGE SCALE GENOMIC DNA]</scope>
    <source>
        <strain evidence="7 8">NCTC10183</strain>
    </source>
</reference>
<proteinExistence type="inferred from homology"/>
<dbReference type="PANTHER" id="PTHR13767">
    <property type="entry name" value="TRNA-PSEUDOURIDINE SYNTHASE"/>
    <property type="match status" value="1"/>
</dbReference>
<dbReference type="GO" id="GO:1990481">
    <property type="term" value="P:mRNA pseudouridine synthesis"/>
    <property type="evidence" value="ECO:0007669"/>
    <property type="project" value="TreeGrafter"/>
</dbReference>
<comment type="catalytic activity">
    <reaction evidence="1">
        <text>uridine(55) in tRNA = pseudouridine(55) in tRNA</text>
        <dbReference type="Rhea" id="RHEA:42532"/>
        <dbReference type="Rhea" id="RHEA-COMP:10101"/>
        <dbReference type="Rhea" id="RHEA-COMP:10102"/>
        <dbReference type="ChEBI" id="CHEBI:65314"/>
        <dbReference type="ChEBI" id="CHEBI:65315"/>
        <dbReference type="EC" id="5.4.99.25"/>
    </reaction>
</comment>
<gene>
    <name evidence="7" type="primary">truB</name>
    <name evidence="7" type="ORF">NCTC10183_00118</name>
</gene>
<organism evidence="7 8">
    <name type="scientific">Mycoplasmopsis gallinacea</name>
    <dbReference type="NCBI Taxonomy" id="29556"/>
    <lineage>
        <taxon>Bacteria</taxon>
        <taxon>Bacillati</taxon>
        <taxon>Mycoplasmatota</taxon>
        <taxon>Mycoplasmoidales</taxon>
        <taxon>Metamycoplasmataceae</taxon>
        <taxon>Mycoplasmopsis</taxon>
    </lineage>
</organism>
<evidence type="ECO:0000256" key="2">
    <source>
        <dbReference type="ARBA" id="ARBA00005642"/>
    </source>
</evidence>
<dbReference type="Gene3D" id="3.30.2350.10">
    <property type="entry name" value="Pseudouridine synthase"/>
    <property type="match status" value="1"/>
</dbReference>
<dbReference type="OrthoDB" id="9802309at2"/>
<dbReference type="EC" id="5.4.99.25" evidence="3"/>
<evidence type="ECO:0000256" key="5">
    <source>
        <dbReference type="ARBA" id="ARBA00023235"/>
    </source>
</evidence>
<evidence type="ECO:0000313" key="7">
    <source>
        <dbReference type="EMBL" id="VEU58360.1"/>
    </source>
</evidence>
<feature type="domain" description="Pseudouridine synthase II N-terminal" evidence="6">
    <location>
        <begin position="23"/>
        <end position="172"/>
    </location>
</feature>
<dbReference type="GO" id="GO:0160148">
    <property type="term" value="F:tRNA pseudouridine(55) synthase activity"/>
    <property type="evidence" value="ECO:0007669"/>
    <property type="project" value="UniProtKB-EC"/>
</dbReference>
<evidence type="ECO:0000256" key="4">
    <source>
        <dbReference type="ARBA" id="ARBA00022694"/>
    </source>
</evidence>
<evidence type="ECO:0000256" key="1">
    <source>
        <dbReference type="ARBA" id="ARBA00000385"/>
    </source>
</evidence>
<accession>A0A449A268</accession>
<sequence length="288" mass="33052">MFYKYYKKSGVYTNSEVRKLGRSLGAKKVGHSGILDPLAQGLVLVATDADTRLLEFINFKNKKYVAKCKFGYFSDTLDTDAEQIHKLENPVLITKENLLIALEKIKQLKEQLPPKYSAKKINGVRAYVYARENKEVELKMQKIEILNASLIEFDDQKQEATFAFDVSEGTYIRSLLRDIAALCKTEMVMSYLKRDAVGLVKLEKLEPAQYSEISYDLIFDLNNFVLNEKQVLDLSFGREIKAFSTNMKNLEKVLLINKSTSLICAVGEFKNGKIYPKKVFPERLLWKK</sequence>
<dbReference type="InterPro" id="IPR014780">
    <property type="entry name" value="tRNA_psdUridine_synth_TruB"/>
</dbReference>